<evidence type="ECO:0000313" key="3">
    <source>
        <dbReference type="Proteomes" id="UP000002669"/>
    </source>
</evidence>
<evidence type="ECO:0000256" key="1">
    <source>
        <dbReference type="SAM" id="MobiDB-lite"/>
    </source>
</evidence>
<keyword evidence="3" id="KW-1185">Reference proteome</keyword>
<dbReference type="RefSeq" id="XP_003177584.1">
    <property type="nucleotide sequence ID" value="XM_003177536.1"/>
</dbReference>
<dbReference type="HOGENOM" id="CLU_1844616_0_0_1"/>
<feature type="compositionally biased region" description="Basic and acidic residues" evidence="1">
    <location>
        <begin position="26"/>
        <end position="43"/>
    </location>
</feature>
<dbReference type="Proteomes" id="UP000002669">
    <property type="component" value="Unassembled WGS sequence"/>
</dbReference>
<accession>E5R268</accession>
<reference evidence="3" key="1">
    <citation type="journal article" date="2012" name="MBio">
        <title>Comparative genome analysis of Trichophyton rubrum and related dermatophytes reveals candidate genes involved in infection.</title>
        <authorList>
            <person name="Martinez D.A."/>
            <person name="Oliver B.G."/>
            <person name="Graeser Y."/>
            <person name="Goldberg J.M."/>
            <person name="Li W."/>
            <person name="Martinez-Rossi N.M."/>
            <person name="Monod M."/>
            <person name="Shelest E."/>
            <person name="Barton R.C."/>
            <person name="Birch E."/>
            <person name="Brakhage A.A."/>
            <person name="Chen Z."/>
            <person name="Gurr S.J."/>
            <person name="Heiman D."/>
            <person name="Heitman J."/>
            <person name="Kosti I."/>
            <person name="Rossi A."/>
            <person name="Saif S."/>
            <person name="Samalova M."/>
            <person name="Saunders C.W."/>
            <person name="Shea T."/>
            <person name="Summerbell R.C."/>
            <person name="Xu J."/>
            <person name="Young S."/>
            <person name="Zeng Q."/>
            <person name="Birren B.W."/>
            <person name="Cuomo C.A."/>
            <person name="White T.C."/>
        </authorList>
    </citation>
    <scope>NUCLEOTIDE SEQUENCE [LARGE SCALE GENOMIC DNA]</scope>
    <source>
        <strain evidence="3">ATCC MYA-4604 / CBS 118893</strain>
    </source>
</reference>
<proteinExistence type="predicted"/>
<dbReference type="InParanoid" id="E5R268"/>
<name>E5R268_ARTGP</name>
<feature type="compositionally biased region" description="Basic residues" evidence="1">
    <location>
        <begin position="16"/>
        <end position="25"/>
    </location>
</feature>
<feature type="region of interest" description="Disordered" evidence="1">
    <location>
        <begin position="1"/>
        <end position="139"/>
    </location>
</feature>
<sequence length="139" mass="15667">MDRTRRPKGGSCRGYSRGKKPTRAARGRESLKGGREDEDEKRKTAPAASRGSRVEEGEGRRGGCFNAGKKDRDGVLGGGKGCQEAFDEEEEDEDETEEEEIKEIEVEEEKKRRREEEDKSRSAKSQRSRSEVELVTESN</sequence>
<dbReference type="AlphaFoldDB" id="E5R268"/>
<feature type="compositionally biased region" description="Basic and acidic residues" evidence="1">
    <location>
        <begin position="108"/>
        <end position="121"/>
    </location>
</feature>
<feature type="compositionally biased region" description="Basic and acidic residues" evidence="1">
    <location>
        <begin position="52"/>
        <end position="61"/>
    </location>
</feature>
<protein>
    <submittedName>
        <fullName evidence="2">Uncharacterized protein</fullName>
    </submittedName>
</protein>
<dbReference type="VEuPathDB" id="FungiDB:MGYG_01655"/>
<dbReference type="GeneID" id="10032919"/>
<feature type="compositionally biased region" description="Acidic residues" evidence="1">
    <location>
        <begin position="85"/>
        <end position="107"/>
    </location>
</feature>
<evidence type="ECO:0000313" key="2">
    <source>
        <dbReference type="EMBL" id="EFQ98632.1"/>
    </source>
</evidence>
<dbReference type="EMBL" id="DS989822">
    <property type="protein sequence ID" value="EFQ98632.1"/>
    <property type="molecule type" value="Genomic_DNA"/>
</dbReference>
<gene>
    <name evidence="2" type="ORF">MGYG_01655</name>
</gene>
<organism evidence="3">
    <name type="scientific">Arthroderma gypseum (strain ATCC MYA-4604 / CBS 118893)</name>
    <name type="common">Microsporum gypseum</name>
    <dbReference type="NCBI Taxonomy" id="535722"/>
    <lineage>
        <taxon>Eukaryota</taxon>
        <taxon>Fungi</taxon>
        <taxon>Dikarya</taxon>
        <taxon>Ascomycota</taxon>
        <taxon>Pezizomycotina</taxon>
        <taxon>Eurotiomycetes</taxon>
        <taxon>Eurotiomycetidae</taxon>
        <taxon>Onygenales</taxon>
        <taxon>Arthrodermataceae</taxon>
        <taxon>Nannizzia</taxon>
    </lineage>
</organism>